<dbReference type="CTD" id="9818013"/>
<dbReference type="PROSITE" id="PS50181">
    <property type="entry name" value="FBOX"/>
    <property type="match status" value="1"/>
</dbReference>
<dbReference type="PANTHER" id="PTHR21503">
    <property type="entry name" value="F-BOX-CONTAINING HYPOTHETICAL PROTEIN C.ELEGANS"/>
    <property type="match status" value="1"/>
</dbReference>
<dbReference type="InterPro" id="IPR001810">
    <property type="entry name" value="F-box_dom"/>
</dbReference>
<dbReference type="RefSeq" id="XP_003116316.2">
    <property type="nucleotide sequence ID" value="XM_003116268.2"/>
</dbReference>
<sequence>MVLSKFPLLKLPKVALNDILKLFTPFEIVSLSLCSNYTKSICKTIRAVTQCKETLSCFDVSISYYESIIRLRFTHFPLDEWSFHLLKEQRLEKLISHKFCLFFRGIKRTVFPKNVGNNALENLMLPSWNPTGNTISEDSDVVLDHSYCLKIYACENVLSATKKVYSYLSDIFHVKMKHFSFDYRHLSIEKSQLVMDSFFQQPIQRFKLSEENTIDAFKSDALIYILQSQKTTSFFDLYENPSPGFTCDFEQMETVPELMDFSYSHWITFKQILKLKNENLWFSRSNFLQTDFEILIKKWRDGWTPNWKSLLIEFNEDVNIDTCVSGYFIQLPPNSGHWNKTTVYRNFPIELNRFIMRYKTAKEPINFIGYHILRSDGRIATIAVDNNKIGWFQIQSDDKDQQMVFGFHPRVFDLL</sequence>
<feature type="domain" description="F-box" evidence="1">
    <location>
        <begin position="5"/>
        <end position="41"/>
    </location>
</feature>
<accession>E3LIT0</accession>
<dbReference type="Pfam" id="PF00646">
    <property type="entry name" value="F-box"/>
    <property type="match status" value="1"/>
</dbReference>
<organism evidence="3">
    <name type="scientific">Caenorhabditis remanei</name>
    <name type="common">Caenorhabditis vulgaris</name>
    <dbReference type="NCBI Taxonomy" id="31234"/>
    <lineage>
        <taxon>Eukaryota</taxon>
        <taxon>Metazoa</taxon>
        <taxon>Ecdysozoa</taxon>
        <taxon>Nematoda</taxon>
        <taxon>Chromadorea</taxon>
        <taxon>Rhabditida</taxon>
        <taxon>Rhabditina</taxon>
        <taxon>Rhabditomorpha</taxon>
        <taxon>Rhabditoidea</taxon>
        <taxon>Rhabditidae</taxon>
        <taxon>Peloderinae</taxon>
        <taxon>Caenorhabditis</taxon>
    </lineage>
</organism>
<dbReference type="GeneID" id="9818013"/>
<dbReference type="EMBL" id="DS268409">
    <property type="protein sequence ID" value="EFO95212.1"/>
    <property type="molecule type" value="Genomic_DNA"/>
</dbReference>
<dbReference type="HOGENOM" id="CLU_036540_0_0_1"/>
<reference evidence="2" key="1">
    <citation type="submission" date="2007-07" db="EMBL/GenBank/DDBJ databases">
        <title>PCAP assembly of the Caenorhabditis remanei genome.</title>
        <authorList>
            <consortium name="The Caenorhabditis remanei Sequencing Consortium"/>
            <person name="Wilson R.K."/>
        </authorList>
    </citation>
    <scope>NUCLEOTIDE SEQUENCE [LARGE SCALE GENOMIC DNA]</scope>
    <source>
        <strain evidence="2">PB4641</strain>
    </source>
</reference>
<proteinExistence type="predicted"/>
<dbReference type="eggNOG" id="ENOG502TH5M">
    <property type="taxonomic scope" value="Eukaryota"/>
</dbReference>
<dbReference type="KEGG" id="crq:GCK72_020440"/>
<dbReference type="InParanoid" id="E3LIT0"/>
<dbReference type="PANTHER" id="PTHR21503:SF31">
    <property type="entry name" value="F-BOX DOMAIN-CONTAINING PROTEIN"/>
    <property type="match status" value="1"/>
</dbReference>
<evidence type="ECO:0000259" key="1">
    <source>
        <dbReference type="PROSITE" id="PS50181"/>
    </source>
</evidence>
<evidence type="ECO:0000313" key="3">
    <source>
        <dbReference type="Proteomes" id="UP000008281"/>
    </source>
</evidence>
<gene>
    <name evidence="2" type="ORF">CRE_09431</name>
</gene>
<dbReference type="Proteomes" id="UP000008281">
    <property type="component" value="Unassembled WGS sequence"/>
</dbReference>
<protein>
    <recommendedName>
        <fullName evidence="1">F-box domain-containing protein</fullName>
    </recommendedName>
</protein>
<dbReference type="AlphaFoldDB" id="E3LIT0"/>
<dbReference type="FunCoup" id="E3LIT0">
    <property type="interactions" value="1129"/>
</dbReference>
<name>E3LIT0_CAERE</name>
<keyword evidence="3" id="KW-1185">Reference proteome</keyword>
<evidence type="ECO:0000313" key="2">
    <source>
        <dbReference type="EMBL" id="EFO95212.1"/>
    </source>
</evidence>